<dbReference type="Proteomes" id="UP000800035">
    <property type="component" value="Unassembled WGS sequence"/>
</dbReference>
<reference evidence="1" key="1">
    <citation type="journal article" date="2020" name="Stud. Mycol.">
        <title>101 Dothideomycetes genomes: a test case for predicting lifestyles and emergence of pathogens.</title>
        <authorList>
            <person name="Haridas S."/>
            <person name="Albert R."/>
            <person name="Binder M."/>
            <person name="Bloem J."/>
            <person name="Labutti K."/>
            <person name="Salamov A."/>
            <person name="Andreopoulos B."/>
            <person name="Baker S."/>
            <person name="Barry K."/>
            <person name="Bills G."/>
            <person name="Bluhm B."/>
            <person name="Cannon C."/>
            <person name="Castanera R."/>
            <person name="Culley D."/>
            <person name="Daum C."/>
            <person name="Ezra D."/>
            <person name="Gonzalez J."/>
            <person name="Henrissat B."/>
            <person name="Kuo A."/>
            <person name="Liang C."/>
            <person name="Lipzen A."/>
            <person name="Lutzoni F."/>
            <person name="Magnuson J."/>
            <person name="Mondo S."/>
            <person name="Nolan M."/>
            <person name="Ohm R."/>
            <person name="Pangilinan J."/>
            <person name="Park H.-J."/>
            <person name="Ramirez L."/>
            <person name="Alfaro M."/>
            <person name="Sun H."/>
            <person name="Tritt A."/>
            <person name="Yoshinaga Y."/>
            <person name="Zwiers L.-H."/>
            <person name="Turgeon B."/>
            <person name="Goodwin S."/>
            <person name="Spatafora J."/>
            <person name="Crous P."/>
            <person name="Grigoriev I."/>
        </authorList>
    </citation>
    <scope>NUCLEOTIDE SEQUENCE</scope>
    <source>
        <strain evidence="1">CBS 675.92</strain>
    </source>
</reference>
<name>A0A6A5UA00_9PLEO</name>
<dbReference type="SUPFAM" id="SSF81383">
    <property type="entry name" value="F-box domain"/>
    <property type="match status" value="1"/>
</dbReference>
<dbReference type="AlphaFoldDB" id="A0A6A5UA00"/>
<proteinExistence type="predicted"/>
<protein>
    <recommendedName>
        <fullName evidence="3">F-box domain-containing protein</fullName>
    </recommendedName>
</protein>
<keyword evidence="2" id="KW-1185">Reference proteome</keyword>
<accession>A0A6A5UA00</accession>
<sequence>MPALLDLSAELLLSVAYFLPQVDLLNVSLTCKLLHDATEPELYREYNNTRRNGRSIVPYLLRLIAVPKLTKYVRFIDFKPWGTLNEISPEFDPEFPLRDEPVLPDYYFIARAAQAAGVIKCITPFSKKNIIAETVNNSPVLHWDLFHDGSNPIPYDEKFCLLLRAGVEDAYVVLLMAILPNLREVFFNGMPYQETALRWRFPVEGGRKLRRLSALANDPNLSWALQYLNEQMQAPRLEELEVCGGGSLWLGLVTAPLQLPQKSLNITRLTLQCFIMTQADMQTLLSACRTLKSFYYSAPEEGWDFRTITYPELVELLLMYKETLEEIAMDLDSLWDYDDASPRTIASLSDFSSLKTIDISPGIWSYEQETTTEPRNDIPEEWNTIPQRLPKFHH</sequence>
<dbReference type="InterPro" id="IPR036047">
    <property type="entry name" value="F-box-like_dom_sf"/>
</dbReference>
<evidence type="ECO:0000313" key="2">
    <source>
        <dbReference type="Proteomes" id="UP000800035"/>
    </source>
</evidence>
<dbReference type="OrthoDB" id="3935706at2759"/>
<evidence type="ECO:0008006" key="3">
    <source>
        <dbReference type="Google" id="ProtNLM"/>
    </source>
</evidence>
<organism evidence="1 2">
    <name type="scientific">Byssothecium circinans</name>
    <dbReference type="NCBI Taxonomy" id="147558"/>
    <lineage>
        <taxon>Eukaryota</taxon>
        <taxon>Fungi</taxon>
        <taxon>Dikarya</taxon>
        <taxon>Ascomycota</taxon>
        <taxon>Pezizomycotina</taxon>
        <taxon>Dothideomycetes</taxon>
        <taxon>Pleosporomycetidae</taxon>
        <taxon>Pleosporales</taxon>
        <taxon>Massarineae</taxon>
        <taxon>Massarinaceae</taxon>
        <taxon>Byssothecium</taxon>
    </lineage>
</organism>
<gene>
    <name evidence="1" type="ORF">CC80DRAFT_531548</name>
</gene>
<dbReference type="EMBL" id="ML976980">
    <property type="protein sequence ID" value="KAF1961705.1"/>
    <property type="molecule type" value="Genomic_DNA"/>
</dbReference>
<evidence type="ECO:0000313" key="1">
    <source>
        <dbReference type="EMBL" id="KAF1961705.1"/>
    </source>
</evidence>